<dbReference type="OrthoDB" id="8754772at2"/>
<dbReference type="RefSeq" id="WP_113619133.1">
    <property type="nucleotide sequence ID" value="NZ_QFFJ01000002.1"/>
</dbReference>
<reference evidence="1 2" key="1">
    <citation type="submission" date="2018-05" db="EMBL/GenBank/DDBJ databases">
        <title>Chitinophaga sp. K3CV102501T nov., isolated from isolated from a monsoon evergreen broad-leaved forest soil.</title>
        <authorList>
            <person name="Lv Y."/>
        </authorList>
    </citation>
    <scope>NUCLEOTIDE SEQUENCE [LARGE SCALE GENOMIC DNA]</scope>
    <source>
        <strain evidence="1 2">GDMCC 1.1325</strain>
    </source>
</reference>
<sequence>MEQRNWDTFRFRDDKETSHTPPVRYSQEYLQPCLYLTVYFQYTDDEQMHDFYDRALELLEPLFTYHNGGTTTDETPIRNKDKALRQFPDFLGGKQTSLWRRLANRGGVGLKDDKGGIGDASFECLIRKHPATSRNLGAETMLAAKYRADLEAAGSELPYRGVTMSEMQICLPVDSFVDASAFLNWVSGFRMIQSSSFFSASAGYAMVKWEGYSNSQAQAKLKQLLAEHPGFDYRISGITVALGRHFSLEKNCFVPQLKRINWLNMINDQALVFLGGEEGFLKQAALYPSISLHRLNKGYIVQAGNAPGIGDDGKAPAAYYDAAQLLQPLLLRPRKEDYFDADGWELHFHNKH</sequence>
<comment type="caution">
    <text evidence="1">The sequence shown here is derived from an EMBL/GenBank/DDBJ whole genome shotgun (WGS) entry which is preliminary data.</text>
</comment>
<keyword evidence="2" id="KW-1185">Reference proteome</keyword>
<evidence type="ECO:0008006" key="3">
    <source>
        <dbReference type="Google" id="ProtNLM"/>
    </source>
</evidence>
<protein>
    <recommendedName>
        <fullName evidence="3">DUF3396 domain-containing protein</fullName>
    </recommendedName>
</protein>
<name>A0A365XXF3_9BACT</name>
<dbReference type="EMBL" id="QFFJ01000002">
    <property type="protein sequence ID" value="RBL90384.1"/>
    <property type="molecule type" value="Genomic_DNA"/>
</dbReference>
<evidence type="ECO:0000313" key="1">
    <source>
        <dbReference type="EMBL" id="RBL90384.1"/>
    </source>
</evidence>
<gene>
    <name evidence="1" type="ORF">DF182_28390</name>
</gene>
<proteinExistence type="predicted"/>
<dbReference type="Proteomes" id="UP000253410">
    <property type="component" value="Unassembled WGS sequence"/>
</dbReference>
<accession>A0A365XXF3</accession>
<evidence type="ECO:0000313" key="2">
    <source>
        <dbReference type="Proteomes" id="UP000253410"/>
    </source>
</evidence>
<dbReference type="Pfam" id="PF11876">
    <property type="entry name" value="TsiV"/>
    <property type="match status" value="1"/>
</dbReference>
<dbReference type="InterPro" id="IPR021815">
    <property type="entry name" value="TsiV"/>
</dbReference>
<dbReference type="AlphaFoldDB" id="A0A365XXF3"/>
<organism evidence="1 2">
    <name type="scientific">Chitinophaga flava</name>
    <dbReference type="NCBI Taxonomy" id="2259036"/>
    <lineage>
        <taxon>Bacteria</taxon>
        <taxon>Pseudomonadati</taxon>
        <taxon>Bacteroidota</taxon>
        <taxon>Chitinophagia</taxon>
        <taxon>Chitinophagales</taxon>
        <taxon>Chitinophagaceae</taxon>
        <taxon>Chitinophaga</taxon>
    </lineage>
</organism>